<feature type="compositionally biased region" description="Polar residues" evidence="3">
    <location>
        <begin position="877"/>
        <end position="887"/>
    </location>
</feature>
<evidence type="ECO:0000259" key="4">
    <source>
        <dbReference type="Pfam" id="PF00382"/>
    </source>
</evidence>
<evidence type="ECO:0000313" key="5">
    <source>
        <dbReference type="EMBL" id="KAF9947688.1"/>
    </source>
</evidence>
<feature type="compositionally biased region" description="Basic residues" evidence="3">
    <location>
        <begin position="300"/>
        <end position="309"/>
    </location>
</feature>
<dbReference type="InterPro" id="IPR000812">
    <property type="entry name" value="TFIIB"/>
</dbReference>
<keyword evidence="6" id="KW-1185">Reference proteome</keyword>
<feature type="compositionally biased region" description="Basic and acidic residues" evidence="3">
    <location>
        <begin position="1052"/>
        <end position="1062"/>
    </location>
</feature>
<dbReference type="GO" id="GO:0070897">
    <property type="term" value="P:transcription preinitiation complex assembly"/>
    <property type="evidence" value="ECO:0007669"/>
    <property type="project" value="InterPro"/>
</dbReference>
<feature type="compositionally biased region" description="Polar residues" evidence="3">
    <location>
        <begin position="1014"/>
        <end position="1024"/>
    </location>
</feature>
<feature type="compositionally biased region" description="Basic and acidic residues" evidence="3">
    <location>
        <begin position="148"/>
        <end position="166"/>
    </location>
</feature>
<evidence type="ECO:0000256" key="2">
    <source>
        <dbReference type="ARBA" id="ARBA00023163"/>
    </source>
</evidence>
<feature type="region of interest" description="Disordered" evidence="3">
    <location>
        <begin position="827"/>
        <end position="846"/>
    </location>
</feature>
<feature type="compositionally biased region" description="Basic residues" evidence="3">
    <location>
        <begin position="943"/>
        <end position="953"/>
    </location>
</feature>
<dbReference type="PANTHER" id="PTHR11618">
    <property type="entry name" value="TRANSCRIPTION INITIATION FACTOR IIB-RELATED"/>
    <property type="match status" value="1"/>
</dbReference>
<feature type="compositionally biased region" description="Basic residues" evidence="3">
    <location>
        <begin position="1479"/>
        <end position="1488"/>
    </location>
</feature>
<dbReference type="PRINTS" id="PR00685">
    <property type="entry name" value="TIFACTORIIB"/>
</dbReference>
<feature type="domain" description="Transcription factor TFIIB cyclin-like" evidence="4">
    <location>
        <begin position="1701"/>
        <end position="1753"/>
    </location>
</feature>
<feature type="region of interest" description="Disordered" evidence="3">
    <location>
        <begin position="1537"/>
        <end position="1569"/>
    </location>
</feature>
<feature type="compositionally biased region" description="Low complexity" evidence="3">
    <location>
        <begin position="590"/>
        <end position="601"/>
    </location>
</feature>
<dbReference type="Gene3D" id="1.10.472.10">
    <property type="entry name" value="Cyclin-like"/>
    <property type="match status" value="2"/>
</dbReference>
<feature type="domain" description="Transcription factor TFIIB cyclin-like" evidence="4">
    <location>
        <begin position="1609"/>
        <end position="1685"/>
    </location>
</feature>
<evidence type="ECO:0000256" key="1">
    <source>
        <dbReference type="ARBA" id="ARBA00023015"/>
    </source>
</evidence>
<reference evidence="5" key="1">
    <citation type="journal article" date="2020" name="Fungal Divers.">
        <title>Resolving the Mortierellaceae phylogeny through synthesis of multi-gene phylogenetics and phylogenomics.</title>
        <authorList>
            <person name="Vandepol N."/>
            <person name="Liber J."/>
            <person name="Desiro A."/>
            <person name="Na H."/>
            <person name="Kennedy M."/>
            <person name="Barry K."/>
            <person name="Grigoriev I.V."/>
            <person name="Miller A.N."/>
            <person name="O'Donnell K."/>
            <person name="Stajich J.E."/>
            <person name="Bonito G."/>
        </authorList>
    </citation>
    <scope>NUCLEOTIDE SEQUENCE</scope>
    <source>
        <strain evidence="5">CK1249</strain>
    </source>
</reference>
<feature type="region of interest" description="Disordered" evidence="3">
    <location>
        <begin position="851"/>
        <end position="896"/>
    </location>
</feature>
<dbReference type="PANTHER" id="PTHR11618:SF13">
    <property type="entry name" value="TRANSCRIPTION INITIATION FACTOR IIB"/>
    <property type="match status" value="1"/>
</dbReference>
<organism evidence="5 6">
    <name type="scientific">Mortierella alpina</name>
    <name type="common">Oleaginous fungus</name>
    <name type="synonym">Mortierella renispora</name>
    <dbReference type="NCBI Taxonomy" id="64518"/>
    <lineage>
        <taxon>Eukaryota</taxon>
        <taxon>Fungi</taxon>
        <taxon>Fungi incertae sedis</taxon>
        <taxon>Mucoromycota</taxon>
        <taxon>Mortierellomycotina</taxon>
        <taxon>Mortierellomycetes</taxon>
        <taxon>Mortierellales</taxon>
        <taxon>Mortierellaceae</taxon>
        <taxon>Mortierella</taxon>
    </lineage>
</organism>
<dbReference type="EMBL" id="JAAAHY010001629">
    <property type="protein sequence ID" value="KAF9947688.1"/>
    <property type="molecule type" value="Genomic_DNA"/>
</dbReference>
<feature type="compositionally biased region" description="Basic and acidic residues" evidence="3">
    <location>
        <begin position="536"/>
        <end position="551"/>
    </location>
</feature>
<evidence type="ECO:0000256" key="3">
    <source>
        <dbReference type="SAM" id="MobiDB-lite"/>
    </source>
</evidence>
<feature type="compositionally biased region" description="Low complexity" evidence="3">
    <location>
        <begin position="1495"/>
        <end position="1510"/>
    </location>
</feature>
<feature type="compositionally biased region" description="Basic and acidic residues" evidence="3">
    <location>
        <begin position="560"/>
        <end position="569"/>
    </location>
</feature>
<feature type="compositionally biased region" description="Polar residues" evidence="3">
    <location>
        <begin position="1434"/>
        <end position="1444"/>
    </location>
</feature>
<feature type="compositionally biased region" description="Basic and acidic residues" evidence="3">
    <location>
        <begin position="621"/>
        <end position="650"/>
    </location>
</feature>
<feature type="compositionally biased region" description="Low complexity" evidence="3">
    <location>
        <begin position="1133"/>
        <end position="1156"/>
    </location>
</feature>
<feature type="compositionally biased region" description="Polar residues" evidence="3">
    <location>
        <begin position="611"/>
        <end position="620"/>
    </location>
</feature>
<feature type="compositionally biased region" description="Low complexity" evidence="3">
    <location>
        <begin position="344"/>
        <end position="364"/>
    </location>
</feature>
<keyword evidence="1" id="KW-0805">Transcription regulation</keyword>
<feature type="region of interest" description="Disordered" evidence="3">
    <location>
        <begin position="917"/>
        <end position="963"/>
    </location>
</feature>
<feature type="compositionally biased region" description="Basic and acidic residues" evidence="3">
    <location>
        <begin position="851"/>
        <end position="866"/>
    </location>
</feature>
<feature type="compositionally biased region" description="Basic and acidic residues" evidence="3">
    <location>
        <begin position="58"/>
        <end position="69"/>
    </location>
</feature>
<feature type="compositionally biased region" description="Low complexity" evidence="3">
    <location>
        <begin position="495"/>
        <end position="526"/>
    </location>
</feature>
<dbReference type="GO" id="GO:0017025">
    <property type="term" value="F:TBP-class protein binding"/>
    <property type="evidence" value="ECO:0007669"/>
    <property type="project" value="InterPro"/>
</dbReference>
<feature type="compositionally biased region" description="Basic and acidic residues" evidence="3">
    <location>
        <begin position="371"/>
        <end position="385"/>
    </location>
</feature>
<feature type="compositionally biased region" description="Basic and acidic residues" evidence="3">
    <location>
        <begin position="1"/>
        <end position="10"/>
    </location>
</feature>
<feature type="region of interest" description="Disordered" evidence="3">
    <location>
        <begin position="1246"/>
        <end position="1516"/>
    </location>
</feature>
<dbReference type="Proteomes" id="UP000738359">
    <property type="component" value="Unassembled WGS sequence"/>
</dbReference>
<feature type="region of interest" description="Disordered" evidence="3">
    <location>
        <begin position="977"/>
        <end position="1070"/>
    </location>
</feature>
<dbReference type="Pfam" id="PF00382">
    <property type="entry name" value="TFIIB"/>
    <property type="match status" value="2"/>
</dbReference>
<dbReference type="InterPro" id="IPR013150">
    <property type="entry name" value="TFIIB_cyclin"/>
</dbReference>
<feature type="compositionally biased region" description="Polar residues" evidence="3">
    <location>
        <begin position="407"/>
        <end position="417"/>
    </location>
</feature>
<accession>A0A9P6IUB4</accession>
<name>A0A9P6IUB4_MORAP</name>
<feature type="compositionally biased region" description="Polar residues" evidence="3">
    <location>
        <begin position="1181"/>
        <end position="1200"/>
    </location>
</feature>
<dbReference type="InterPro" id="IPR036915">
    <property type="entry name" value="Cyclin-like_sf"/>
</dbReference>
<protein>
    <recommendedName>
        <fullName evidence="4">Transcription factor TFIIB cyclin-like domain-containing protein</fullName>
    </recommendedName>
</protein>
<proteinExistence type="predicted"/>
<feature type="compositionally biased region" description="Polar residues" evidence="3">
    <location>
        <begin position="1037"/>
        <end position="1049"/>
    </location>
</feature>
<evidence type="ECO:0000313" key="6">
    <source>
        <dbReference type="Proteomes" id="UP000738359"/>
    </source>
</evidence>
<dbReference type="OrthoDB" id="25790at2759"/>
<feature type="region of interest" description="Disordered" evidence="3">
    <location>
        <begin position="1"/>
        <end position="651"/>
    </location>
</feature>
<feature type="compositionally biased region" description="Acidic residues" evidence="3">
    <location>
        <begin position="1356"/>
        <end position="1379"/>
    </location>
</feature>
<feature type="region of interest" description="Disordered" evidence="3">
    <location>
        <begin position="749"/>
        <end position="819"/>
    </location>
</feature>
<dbReference type="GO" id="GO:0097550">
    <property type="term" value="C:transcription preinitiation complex"/>
    <property type="evidence" value="ECO:0007669"/>
    <property type="project" value="TreeGrafter"/>
</dbReference>
<feature type="compositionally biased region" description="Polar residues" evidence="3">
    <location>
        <begin position="331"/>
        <end position="343"/>
    </location>
</feature>
<comment type="caution">
    <text evidence="5">The sequence shown here is derived from an EMBL/GenBank/DDBJ whole genome shotgun (WGS) entry which is preliminary data.</text>
</comment>
<dbReference type="SUPFAM" id="SSF47954">
    <property type="entry name" value="Cyclin-like"/>
    <property type="match status" value="2"/>
</dbReference>
<feature type="region of interest" description="Disordered" evidence="3">
    <location>
        <begin position="1088"/>
        <end position="1230"/>
    </location>
</feature>
<feature type="compositionally biased region" description="Acidic residues" evidence="3">
    <location>
        <begin position="1542"/>
        <end position="1556"/>
    </location>
</feature>
<keyword evidence="2" id="KW-0804">Transcription</keyword>
<feature type="compositionally biased region" description="Basic and acidic residues" evidence="3">
    <location>
        <begin position="1300"/>
        <end position="1311"/>
    </location>
</feature>
<feature type="non-terminal residue" evidence="5">
    <location>
        <position position="1"/>
    </location>
</feature>
<sequence>AMDVEQRHFPQDPGYVQPAPPGHNPRSSPFISHERRESYPVHPQQPPSMNAPQPVHSPMERARMDEMHHPGQPPYENQPLPRHPAALHPEAVDAQLHQHPDQRHPGISSPRAQHAPPIQHPGYPFDSHPPTLGERPPYPQQGYGADPHTLRHGPDGHGPRPEEMHQNRGSFSYPAPPHARPPRESAPSREGVSTGDPRHPGPDSGYGHRRTDSLQEGGMRMAADPSGFQSPEQSGRPRSVAQVAPLPIPQAAGQMLRHAPPPDQYNRSSMASPMEGISRDGQQHLTGRRSVSPESTQAKGGKKGRKSKPRPGMEYSGVPSDMPAADAPLLNPNTKVVSETALTQQQQQHQPQLQQPQQPQQQQPQRRKKPKAEQDREMDLKDAKQRPWNVMTPETHRLSIGHAESLLESQRQGSVTPQPAEKKSRVRQEPAMAYPARPEGDNGSAPVRRFSGSRGDPSIPMGYEHQHHRQISDQDVRPFQQFPPGSVEEFEHQQRLQQQRQQQQQQFQQQQQQQPQQPSDPQPYQHTHPHPPQSQSRHEHSIEYSDSRRQAMEPSMVAAADRDAQRMMAERTAASPAINAPGKEPETVQNLEAAVANALVNIQHEGRFQSPDATAPTNGSEAHKRPRFEQPDHGIESHPDNLHRRPYSREDEQETAIILQDMLNHRQERLGNEGTVPHAVARGHQQLSPEFKPSHYSAQRDPYQHYSGHQQDEHVPIHPRQLDDHPVAHDPRTQVLQRHPPHPQAQFIPPHGRDAEYARPPSLAFDPHQGMGPEDGGQVRPPPHAGPLGQAPEPHYGYHAVSDPGVDPHGGYPHPNAYHLDHIEKDSRQPRSSFSAGPPPHPSLVAAAEGNRWETDSPTHGLRDVAEPSYHAHAYQQGASQQPSHLSTRGPLQWTETPIAGQGHVTVQHAYPQDMDVHHGSQTTKMEQDEAAVGPSAGVVSKTKPKSKPKVKGAAKTSTEVETSVDDAVNLLAEQAYDPRYPHQPRAPQNMSRVAVDEGSVPKSKGGKSKVKRLSQSSISSQLAPGQETDEREANGTHATFQPSTAQHTRPQRMDHLGEPAKVEGSCPPIEAKAPESLLFGSGMILVKKLPDNSSNGNRPSSSGSSSSSSSEGSREFPPSQLSIKTGQDHVFPSDGSTPVSVTPVTVITPLSASSSVKKKRSRMPVDSTDQEQDARAGSPRLQTAVKNESTTPVAGTSSAKGKVGALGSGRGRKAAVSGSTDADIERSNQITRTAVGPAWMLMGLSGSSTTLSSHNSDVAGGSAAAKGPNETLNSAGVRRRPPLPPALLAENDKRKPKRIKIEVTDVRDGQRTLSGATDPAADKQDGEATTGGSGHSGAEKGNGKRGGGGGGVTDPENERENEDGEGDDDDEGEDEVMDEGGRGGSAGARKRRSPQDDDEDPRHGDATGNGVTSHGQGRGSAGNVRKNMKRKSASTLGDASASNKRTKEKSKGAVSLDSKGQGDSDESTGGTSRDGRSRGGRVRKNNKSLKMEDASALAVVSTSGAAAAADTESEIEYLPMEDDISCPHMFGIEDTDKEKETSDEEDEVDDDDDATKDEGEYRAGGGGLAISQKVIDSNGLVVTNGSRTDEAPNMQDPLQIQGREWVKKLAMPETAWEETFKTYERVKRLKELKNRQPVRKRDAILAAILYIVCRDQGSPRTFSEVCLASGVRRGDIGAYYRLMLRILEPSENATASARDTDAEAFMTRWCESLSLPPQVRQAAVHVFSLANTMNLTSGKCPSSVGAAAIYLCIFSWNDARRMARCQLNNCTGCQIPFAHPGAEHDPGWIRKEQKDVAVAVGVVSATLMGCFRNLAPERERLVPEEFLKVAAKGVE</sequence>
<feature type="compositionally biased region" description="Low complexity" evidence="3">
    <location>
        <begin position="1093"/>
        <end position="1120"/>
    </location>
</feature>
<gene>
    <name evidence="5" type="ORF">BGZ70_002554</name>
</gene>
<dbReference type="GO" id="GO:0005634">
    <property type="term" value="C:nucleus"/>
    <property type="evidence" value="ECO:0007669"/>
    <property type="project" value="TreeGrafter"/>
</dbReference>